<feature type="region of interest" description="Disordered" evidence="1">
    <location>
        <begin position="89"/>
        <end position="153"/>
    </location>
</feature>
<dbReference type="AlphaFoldDB" id="A0AAI9ZXG8"/>
<organism evidence="2 3">
    <name type="scientific">Colletotrichum phormii</name>
    <dbReference type="NCBI Taxonomy" id="359342"/>
    <lineage>
        <taxon>Eukaryota</taxon>
        <taxon>Fungi</taxon>
        <taxon>Dikarya</taxon>
        <taxon>Ascomycota</taxon>
        <taxon>Pezizomycotina</taxon>
        <taxon>Sordariomycetes</taxon>
        <taxon>Hypocreomycetidae</taxon>
        <taxon>Glomerellales</taxon>
        <taxon>Glomerellaceae</taxon>
        <taxon>Colletotrichum</taxon>
        <taxon>Colletotrichum acutatum species complex</taxon>
    </lineage>
</organism>
<dbReference type="EMBL" id="JAHMHQ010000004">
    <property type="protein sequence ID" value="KAK1640010.1"/>
    <property type="molecule type" value="Genomic_DNA"/>
</dbReference>
<proteinExistence type="predicted"/>
<sequence length="206" mass="22489">MNEQPFRAGTRPILPRDSHGCPQIAPKHHLPSHFPRQPRDKRCTIHKYAPFHSPAEKCQPSPTGWQLLAAFIDSSTLVPSTRQVVISVLASSPRPDKPPTPSSWTPSTGLSTCQRHGPKNPSQITPRAPDSTKNPGAGPTMAPHNRPKSPLWTSFADSGPQLLSKVHGEHFAYLLASIRYIPSALWTLRGCRCLGTPATSSGYERG</sequence>
<gene>
    <name evidence="2" type="ORF">BDP81DRAFT_157002</name>
</gene>
<name>A0AAI9ZXG8_9PEZI</name>
<dbReference type="GeneID" id="85466823"/>
<protein>
    <submittedName>
        <fullName evidence="2">Uncharacterized protein</fullName>
    </submittedName>
</protein>
<dbReference type="RefSeq" id="XP_060448617.1">
    <property type="nucleotide sequence ID" value="XM_060581961.1"/>
</dbReference>
<keyword evidence="3" id="KW-1185">Reference proteome</keyword>
<comment type="caution">
    <text evidence="2">The sequence shown here is derived from an EMBL/GenBank/DDBJ whole genome shotgun (WGS) entry which is preliminary data.</text>
</comment>
<evidence type="ECO:0000313" key="3">
    <source>
        <dbReference type="Proteomes" id="UP001243989"/>
    </source>
</evidence>
<reference evidence="2" key="1">
    <citation type="submission" date="2021-06" db="EMBL/GenBank/DDBJ databases">
        <title>Comparative genomics, transcriptomics and evolutionary studies reveal genomic signatures of adaptation to plant cell wall in hemibiotrophic fungi.</title>
        <authorList>
            <consortium name="DOE Joint Genome Institute"/>
            <person name="Baroncelli R."/>
            <person name="Diaz J.F."/>
            <person name="Benocci T."/>
            <person name="Peng M."/>
            <person name="Battaglia E."/>
            <person name="Haridas S."/>
            <person name="Andreopoulos W."/>
            <person name="Labutti K."/>
            <person name="Pangilinan J."/>
            <person name="Floch G.L."/>
            <person name="Makela M.R."/>
            <person name="Henrissat B."/>
            <person name="Grigoriev I.V."/>
            <person name="Crouch J.A."/>
            <person name="De Vries R.P."/>
            <person name="Sukno S.A."/>
            <person name="Thon M.R."/>
        </authorList>
    </citation>
    <scope>NUCLEOTIDE SEQUENCE</scope>
    <source>
        <strain evidence="2">CBS 102054</strain>
    </source>
</reference>
<accession>A0AAI9ZXG8</accession>
<feature type="compositionally biased region" description="Low complexity" evidence="1">
    <location>
        <begin position="102"/>
        <end position="112"/>
    </location>
</feature>
<evidence type="ECO:0000313" key="2">
    <source>
        <dbReference type="EMBL" id="KAK1640010.1"/>
    </source>
</evidence>
<evidence type="ECO:0000256" key="1">
    <source>
        <dbReference type="SAM" id="MobiDB-lite"/>
    </source>
</evidence>
<dbReference type="Proteomes" id="UP001243989">
    <property type="component" value="Unassembled WGS sequence"/>
</dbReference>